<dbReference type="GO" id="GO:0005975">
    <property type="term" value="P:carbohydrate metabolic process"/>
    <property type="evidence" value="ECO:0007669"/>
    <property type="project" value="InterPro"/>
</dbReference>
<evidence type="ECO:0000313" key="4">
    <source>
        <dbReference type="EMBL" id="QCD34846.1"/>
    </source>
</evidence>
<evidence type="ECO:0000313" key="5">
    <source>
        <dbReference type="Proteomes" id="UP000297031"/>
    </source>
</evidence>
<keyword evidence="4" id="KW-0378">Hydrolase</keyword>
<reference evidence="4 5" key="1">
    <citation type="submission" date="2019-02" db="EMBL/GenBank/DDBJ databases">
        <title>Isolation and identification of novel species under the genus Muribaculum.</title>
        <authorList>
            <person name="Miyake S."/>
            <person name="Ding Y."/>
            <person name="Low A."/>
            <person name="Soh M."/>
            <person name="Seedorf H."/>
        </authorList>
    </citation>
    <scope>NUCLEOTIDE SEQUENCE [LARGE SCALE GENOMIC DNA]</scope>
    <source>
        <strain evidence="4 5">TLL-A4</strain>
    </source>
</reference>
<accession>A0A4P7VGM0</accession>
<dbReference type="PIRSF" id="PIRSF007663">
    <property type="entry name" value="UCP007663"/>
    <property type="match status" value="1"/>
</dbReference>
<dbReference type="Pfam" id="PF14498">
    <property type="entry name" value="Glyco_hyd_65N_2"/>
    <property type="match status" value="1"/>
</dbReference>
<feature type="domain" description="Glycosyl hydrolase family 95 catalytic" evidence="3">
    <location>
        <begin position="306"/>
        <end position="727"/>
    </location>
</feature>
<dbReference type="PANTHER" id="PTHR31084:SF0">
    <property type="entry name" value="ALPHA-L-FUCOSIDASE 2"/>
    <property type="match status" value="1"/>
</dbReference>
<dbReference type="AlphaFoldDB" id="A0A4P7VGM0"/>
<dbReference type="Pfam" id="PF21307">
    <property type="entry name" value="Glyco_hydro_95_C"/>
    <property type="match status" value="1"/>
</dbReference>
<protein>
    <submittedName>
        <fullName evidence="4">Glycoside hydrolase family 95 protein</fullName>
    </submittedName>
</protein>
<dbReference type="InterPro" id="IPR054363">
    <property type="entry name" value="GH95_cat"/>
</dbReference>
<dbReference type="Pfam" id="PF22124">
    <property type="entry name" value="Glyco_hydro_95_cat"/>
    <property type="match status" value="1"/>
</dbReference>
<dbReference type="Gene3D" id="1.50.10.10">
    <property type="match status" value="1"/>
</dbReference>
<dbReference type="InterPro" id="IPR027414">
    <property type="entry name" value="GH95_N_dom"/>
</dbReference>
<sequence length="807" mass="89984">MNHNRHITFLIIAVLLTTASALSRNLTLHYDKPAEFFEEALVIGNGTLGATIYGGTSSDQISLNDITLWSGEPENGVTTPDAYKALPEIRSLLDSAKYREADMANRKIQGHYSQNYQPLGRLLIQYDNTKDISGYKRTLDLNEAVAATRYTRDGYSFSTEYLASAPDSVIALKITTDNPDGIKARLYFDSLLPHSTRAHGKAIEAEGYAAYQSYPNYYDGLKDSDKHLYDPARGIHFLTVIKAITPDGKGVTAYPTGDIKIDGPREVTILITDATSFNGFDKDPVKEGRDYKAIANRRMDLASKKSYEDMRSAHIADYRHFFDRVNLDLGATDPQIAALPTDVQLRRYTELNERNPELEALYFQFGRYLLISCSRTPGVPANLQGLWNEKLLPPWSSNYTSNINLQENYWGAEVTNLSEMHDPLLGFIENLSKTGRTTASNYYGVDSGWCLGHNTDIWAMTCPVGLNGGDPSWASWNMGGAWVATHIWERYQFTKDKEFLMRNYPLLRGAAEFCIEWLIEKDGKLMTSPGTSPENKFMTPDGYAGATSYGNTSDIAMTRECLLDALAATRELGIDKKFASQLSATISRLQPYKIGHNGNLQEWYHDWPDQDPRHRHQSHLFGLYPGHHLSVDDTPQLAAAAARTLEIKGDETTGWSTGWRVNLYARLRDGKNAYHIYRKLLNYISPDNYRGKDARRGGGTYPNLLDAHSPFQIDGNFGGSAGVAEMLIQSTPESITLLPAIPDDWSEGEVKGLCARGGFTVDFAWKDGKVKSATVTSRSGGATKLHYNGTTKKLRLKPGQSVDIHLM</sequence>
<evidence type="ECO:0000259" key="2">
    <source>
        <dbReference type="Pfam" id="PF21307"/>
    </source>
</evidence>
<dbReference type="InterPro" id="IPR008928">
    <property type="entry name" value="6-hairpin_glycosidase_sf"/>
</dbReference>
<dbReference type="SUPFAM" id="SSF48208">
    <property type="entry name" value="Six-hairpin glycosidases"/>
    <property type="match status" value="1"/>
</dbReference>
<gene>
    <name evidence="4" type="ORF">E7746_02600</name>
</gene>
<proteinExistence type="predicted"/>
<dbReference type="InterPro" id="IPR016518">
    <property type="entry name" value="Alpha-L-fucosidase"/>
</dbReference>
<keyword evidence="5" id="KW-1185">Reference proteome</keyword>
<dbReference type="PANTHER" id="PTHR31084">
    <property type="entry name" value="ALPHA-L-FUCOSIDASE 2"/>
    <property type="match status" value="1"/>
</dbReference>
<name>A0A4P7VGM0_9BACT</name>
<dbReference type="InterPro" id="IPR049053">
    <property type="entry name" value="AFCA-like_C"/>
</dbReference>
<dbReference type="KEGG" id="mgod:E7746_02600"/>
<dbReference type="Proteomes" id="UP000297031">
    <property type="component" value="Chromosome"/>
</dbReference>
<evidence type="ECO:0000259" key="1">
    <source>
        <dbReference type="Pfam" id="PF14498"/>
    </source>
</evidence>
<feature type="domain" description="Glycosyl hydrolase family 95 N-terminal" evidence="1">
    <location>
        <begin position="28"/>
        <end position="278"/>
    </location>
</feature>
<organism evidence="4 5">
    <name type="scientific">Muribaculum gordoncarteri</name>
    <dbReference type="NCBI Taxonomy" id="2530390"/>
    <lineage>
        <taxon>Bacteria</taxon>
        <taxon>Pseudomonadati</taxon>
        <taxon>Bacteroidota</taxon>
        <taxon>Bacteroidia</taxon>
        <taxon>Bacteroidales</taxon>
        <taxon>Muribaculaceae</taxon>
        <taxon>Muribaculum</taxon>
    </lineage>
</organism>
<dbReference type="OrthoDB" id="9802600at2"/>
<feature type="domain" description="Alpha fucosidase A-like C-terminal" evidence="2">
    <location>
        <begin position="729"/>
        <end position="791"/>
    </location>
</feature>
<dbReference type="InterPro" id="IPR012341">
    <property type="entry name" value="6hp_glycosidase-like_sf"/>
</dbReference>
<dbReference type="RefSeq" id="WP_136409737.1">
    <property type="nucleotide sequence ID" value="NZ_CANQMU010000042.1"/>
</dbReference>
<dbReference type="GO" id="GO:0004560">
    <property type="term" value="F:alpha-L-fucosidase activity"/>
    <property type="evidence" value="ECO:0007669"/>
    <property type="project" value="InterPro"/>
</dbReference>
<evidence type="ECO:0000259" key="3">
    <source>
        <dbReference type="Pfam" id="PF22124"/>
    </source>
</evidence>
<dbReference type="EMBL" id="CP039393">
    <property type="protein sequence ID" value="QCD34846.1"/>
    <property type="molecule type" value="Genomic_DNA"/>
</dbReference>